<dbReference type="InterPro" id="IPR027417">
    <property type="entry name" value="P-loop_NTPase"/>
</dbReference>
<sequence>MGKEKTHISIVVIGHTDSGKFTTTGHLIYKCGGIDKRTIEKFEKEAAEIGKSSFKYRQNGYLRNIQEYF</sequence>
<dbReference type="InterPro" id="IPR000795">
    <property type="entry name" value="T_Tr_GTP-bd_dom"/>
</dbReference>
<reference evidence="4" key="2">
    <citation type="submission" date="2025-08" db="UniProtKB">
        <authorList>
            <consortium name="Ensembl"/>
        </authorList>
    </citation>
    <scope>IDENTIFICATION</scope>
</reference>
<dbReference type="OMA" id="CEHVITI"/>
<dbReference type="Gene3D" id="3.40.50.300">
    <property type="entry name" value="P-loop containing nucleotide triphosphate hydrolases"/>
    <property type="match status" value="1"/>
</dbReference>
<name>A0A5F8G3X0_MONDO</name>
<organism evidence="4 5">
    <name type="scientific">Monodelphis domestica</name>
    <name type="common">Gray short-tailed opossum</name>
    <dbReference type="NCBI Taxonomy" id="13616"/>
    <lineage>
        <taxon>Eukaryota</taxon>
        <taxon>Metazoa</taxon>
        <taxon>Chordata</taxon>
        <taxon>Craniata</taxon>
        <taxon>Vertebrata</taxon>
        <taxon>Euteleostomi</taxon>
        <taxon>Mammalia</taxon>
        <taxon>Metatheria</taxon>
        <taxon>Didelphimorphia</taxon>
        <taxon>Didelphidae</taxon>
        <taxon>Monodelphis</taxon>
    </lineage>
</organism>
<dbReference type="Bgee" id="ENSMODG00000047814">
    <property type="expression patterns" value="Expressed in heart and 14 other cell types or tissues"/>
</dbReference>
<dbReference type="InParanoid" id="A0A5F8G3X0"/>
<dbReference type="Proteomes" id="UP000002280">
    <property type="component" value="Chromosome 3"/>
</dbReference>
<reference evidence="4 5" key="1">
    <citation type="journal article" date="2007" name="Nature">
        <title>Genome of the marsupial Monodelphis domestica reveals innovation in non-coding sequences.</title>
        <authorList>
            <person name="Mikkelsen T.S."/>
            <person name="Wakefield M.J."/>
            <person name="Aken B."/>
            <person name="Amemiya C.T."/>
            <person name="Chang J.L."/>
            <person name="Duke S."/>
            <person name="Garber M."/>
            <person name="Gentles A.J."/>
            <person name="Goodstadt L."/>
            <person name="Heger A."/>
            <person name="Jurka J."/>
            <person name="Kamal M."/>
            <person name="Mauceli E."/>
            <person name="Searle S.M."/>
            <person name="Sharpe T."/>
            <person name="Baker M.L."/>
            <person name="Batzer M.A."/>
            <person name="Benos P.V."/>
            <person name="Belov K."/>
            <person name="Clamp M."/>
            <person name="Cook A."/>
            <person name="Cuff J."/>
            <person name="Das R."/>
            <person name="Davidow L."/>
            <person name="Deakin J.E."/>
            <person name="Fazzari M.J."/>
            <person name="Glass J.L."/>
            <person name="Grabherr M."/>
            <person name="Greally J.M."/>
            <person name="Gu W."/>
            <person name="Hore T.A."/>
            <person name="Huttley G.A."/>
            <person name="Kleber M."/>
            <person name="Jirtle R.L."/>
            <person name="Koina E."/>
            <person name="Lee J.T."/>
            <person name="Mahony S."/>
            <person name="Marra M.A."/>
            <person name="Miller R.D."/>
            <person name="Nicholls R.D."/>
            <person name="Oda M."/>
            <person name="Papenfuss A.T."/>
            <person name="Parra Z.E."/>
            <person name="Pollock D.D."/>
            <person name="Ray D.A."/>
            <person name="Schein J.E."/>
            <person name="Speed T.P."/>
            <person name="Thompson K."/>
            <person name="VandeBerg J.L."/>
            <person name="Wade C.M."/>
            <person name="Walker J.A."/>
            <person name="Waters P.D."/>
            <person name="Webber C."/>
            <person name="Weidman J.R."/>
            <person name="Xie X."/>
            <person name="Zody M.C."/>
            <person name="Baldwin J."/>
            <person name="Abdouelleil A."/>
            <person name="Abdulkadir J."/>
            <person name="Abebe A."/>
            <person name="Abera B."/>
            <person name="Abreu J."/>
            <person name="Acer S.C."/>
            <person name="Aftuck L."/>
            <person name="Alexander A."/>
            <person name="An P."/>
            <person name="Anderson E."/>
            <person name="Anderson S."/>
            <person name="Arachi H."/>
            <person name="Azer M."/>
            <person name="Bachantsang P."/>
            <person name="Barry A."/>
            <person name="Bayul T."/>
            <person name="Berlin A."/>
            <person name="Bessette D."/>
            <person name="Bloom T."/>
            <person name="Bloom T."/>
            <person name="Boguslavskiy L."/>
            <person name="Bonnet C."/>
            <person name="Boukhgalter B."/>
            <person name="Bourzgui I."/>
            <person name="Brown A."/>
            <person name="Cahill P."/>
            <person name="Channer S."/>
            <person name="Cheshatsang Y."/>
            <person name="Chuda L."/>
            <person name="Citroen M."/>
            <person name="Collymore A."/>
            <person name="Cooke P."/>
            <person name="Costello M."/>
            <person name="D'Aco K."/>
            <person name="Daza R."/>
            <person name="De Haan G."/>
            <person name="DeGray S."/>
            <person name="DeMaso C."/>
            <person name="Dhargay N."/>
            <person name="Dooley K."/>
            <person name="Dooley E."/>
            <person name="Doricent M."/>
            <person name="Dorje P."/>
            <person name="Dorjee K."/>
            <person name="Dupes A."/>
            <person name="Elong R."/>
            <person name="Falk J."/>
            <person name="Farina A."/>
            <person name="Faro S."/>
            <person name="Ferguson D."/>
            <person name="Fisher S."/>
            <person name="Foley C.D."/>
            <person name="Franke A."/>
            <person name="Friedrich D."/>
            <person name="Gadbois L."/>
            <person name="Gearin G."/>
            <person name="Gearin C.R."/>
            <person name="Giannoukos G."/>
            <person name="Goode T."/>
            <person name="Graham J."/>
            <person name="Grandbois E."/>
            <person name="Grewal S."/>
            <person name="Gyaltsen K."/>
            <person name="Hafez N."/>
            <person name="Hagos B."/>
            <person name="Hall J."/>
            <person name="Henson C."/>
            <person name="Hollinger A."/>
            <person name="Honan T."/>
            <person name="Huard M.D."/>
            <person name="Hughes L."/>
            <person name="Hurhula B."/>
            <person name="Husby M.E."/>
            <person name="Kamat A."/>
            <person name="Kanga B."/>
            <person name="Kashin S."/>
            <person name="Khazanovich D."/>
            <person name="Kisner P."/>
            <person name="Lance K."/>
            <person name="Lara M."/>
            <person name="Lee W."/>
            <person name="Lennon N."/>
            <person name="Letendre F."/>
            <person name="LeVine R."/>
            <person name="Lipovsky A."/>
            <person name="Liu X."/>
            <person name="Liu J."/>
            <person name="Liu S."/>
            <person name="Lokyitsang T."/>
            <person name="Lokyitsang Y."/>
            <person name="Lubonja R."/>
            <person name="Lui A."/>
            <person name="MacDonald P."/>
            <person name="Magnisalis V."/>
            <person name="Maru K."/>
            <person name="Matthews C."/>
            <person name="McCusker W."/>
            <person name="McDonough S."/>
            <person name="Mehta T."/>
            <person name="Meldrim J."/>
            <person name="Meneus L."/>
            <person name="Mihai O."/>
            <person name="Mihalev A."/>
            <person name="Mihova T."/>
            <person name="Mittelman R."/>
            <person name="Mlenga V."/>
            <person name="Montmayeur A."/>
            <person name="Mulrain L."/>
            <person name="Navidi A."/>
            <person name="Naylor J."/>
            <person name="Negash T."/>
            <person name="Nguyen T."/>
            <person name="Nguyen N."/>
            <person name="Nicol R."/>
            <person name="Norbu C."/>
            <person name="Norbu N."/>
            <person name="Novod N."/>
            <person name="O'Neill B."/>
            <person name="Osman S."/>
            <person name="Markiewicz E."/>
            <person name="Oyono O.L."/>
            <person name="Patti C."/>
            <person name="Phunkhang P."/>
            <person name="Pierre F."/>
            <person name="Priest M."/>
            <person name="Raghuraman S."/>
            <person name="Rege F."/>
            <person name="Reyes R."/>
            <person name="Rise C."/>
            <person name="Rogov P."/>
            <person name="Ross K."/>
            <person name="Ryan E."/>
            <person name="Settipalli S."/>
            <person name="Shea T."/>
            <person name="Sherpa N."/>
            <person name="Shi L."/>
            <person name="Shih D."/>
            <person name="Sparrow T."/>
            <person name="Spaulding J."/>
            <person name="Stalker J."/>
            <person name="Stange-Thomann N."/>
            <person name="Stavropoulos S."/>
            <person name="Stone C."/>
            <person name="Strader C."/>
            <person name="Tesfaye S."/>
            <person name="Thomson T."/>
            <person name="Thoulutsang Y."/>
            <person name="Thoulutsang D."/>
            <person name="Topham K."/>
            <person name="Topping I."/>
            <person name="Tsamla T."/>
            <person name="Vassiliev H."/>
            <person name="Vo A."/>
            <person name="Wangchuk T."/>
            <person name="Wangdi T."/>
            <person name="Weiand M."/>
            <person name="Wilkinson J."/>
            <person name="Wilson A."/>
            <person name="Yadav S."/>
            <person name="Young G."/>
            <person name="Yu Q."/>
            <person name="Zembek L."/>
            <person name="Zhong D."/>
            <person name="Zimmer A."/>
            <person name="Zwirko Z."/>
            <person name="Jaffe D.B."/>
            <person name="Alvarez P."/>
            <person name="Brockman W."/>
            <person name="Butler J."/>
            <person name="Chin C."/>
            <person name="Gnerre S."/>
            <person name="MacCallum I."/>
            <person name="Graves J.A."/>
            <person name="Ponting C.P."/>
            <person name="Breen M."/>
            <person name="Samollow P.B."/>
            <person name="Lander E.S."/>
            <person name="Lindblad-Toh K."/>
        </authorList>
    </citation>
    <scope>NUCLEOTIDE SEQUENCE [LARGE SCALE GENOMIC DNA]</scope>
</reference>
<evidence type="ECO:0000256" key="1">
    <source>
        <dbReference type="ARBA" id="ARBA00022741"/>
    </source>
</evidence>
<dbReference type="GO" id="GO:0003924">
    <property type="term" value="F:GTPase activity"/>
    <property type="evidence" value="ECO:0007669"/>
    <property type="project" value="InterPro"/>
</dbReference>
<reference evidence="4" key="3">
    <citation type="submission" date="2025-09" db="UniProtKB">
        <authorList>
            <consortium name="Ensembl"/>
        </authorList>
    </citation>
    <scope>IDENTIFICATION</scope>
</reference>
<dbReference type="AlphaFoldDB" id="A0A5F8G3X0"/>
<dbReference type="GO" id="GO:0005525">
    <property type="term" value="F:GTP binding"/>
    <property type="evidence" value="ECO:0007669"/>
    <property type="project" value="UniProtKB-KW"/>
</dbReference>
<evidence type="ECO:0000259" key="3">
    <source>
        <dbReference type="Pfam" id="PF00009"/>
    </source>
</evidence>
<keyword evidence="5" id="KW-1185">Reference proteome</keyword>
<proteinExistence type="predicted"/>
<dbReference type="STRING" id="13616.ENSMODP00000042169"/>
<dbReference type="Pfam" id="PF00009">
    <property type="entry name" value="GTP_EFTU"/>
    <property type="match status" value="1"/>
</dbReference>
<evidence type="ECO:0000313" key="5">
    <source>
        <dbReference type="Proteomes" id="UP000002280"/>
    </source>
</evidence>
<evidence type="ECO:0000256" key="2">
    <source>
        <dbReference type="ARBA" id="ARBA00023134"/>
    </source>
</evidence>
<dbReference type="Ensembl" id="ENSMODT00000072222.1">
    <property type="protein sequence ID" value="ENSMODP00000042169.1"/>
    <property type="gene ID" value="ENSMODG00000047814.1"/>
</dbReference>
<evidence type="ECO:0000313" key="4">
    <source>
        <dbReference type="Ensembl" id="ENSMODP00000042169.1"/>
    </source>
</evidence>
<dbReference type="SUPFAM" id="SSF52540">
    <property type="entry name" value="P-loop containing nucleoside triphosphate hydrolases"/>
    <property type="match status" value="1"/>
</dbReference>
<dbReference type="GeneTree" id="ENSGT00950000183029"/>
<keyword evidence="1" id="KW-0547">Nucleotide-binding</keyword>
<accession>A0A5F8G3X0</accession>
<dbReference type="PANTHER" id="PTHR23115">
    <property type="entry name" value="TRANSLATION FACTOR"/>
    <property type="match status" value="1"/>
</dbReference>
<keyword evidence="2" id="KW-0342">GTP-binding</keyword>
<dbReference type="InterPro" id="IPR050100">
    <property type="entry name" value="TRAFAC_GTPase_members"/>
</dbReference>
<feature type="domain" description="Tr-type G" evidence="3">
    <location>
        <begin position="5"/>
        <end position="45"/>
    </location>
</feature>
<protein>
    <recommendedName>
        <fullName evidence="3">Tr-type G domain-containing protein</fullName>
    </recommendedName>
</protein>